<evidence type="ECO:0000256" key="1">
    <source>
        <dbReference type="SAM" id="MobiDB-lite"/>
    </source>
</evidence>
<sequence>MEFYRSSEELDPSSDSAKAYASTSYEDHLSRRELSFVTSHREPLSAAERARRNINAKLANPLAGLSHAALRGRGERYARKHQIGDEEDIRAFAMGAVLARIRNIMKIWKD</sequence>
<dbReference type="Proteomes" id="UP000054559">
    <property type="component" value="Unassembled WGS sequence"/>
</dbReference>
<evidence type="ECO:0000313" key="2">
    <source>
        <dbReference type="EMBL" id="KMU77867.1"/>
    </source>
</evidence>
<organism evidence="2 3">
    <name type="scientific">Coccidioides immitis RMSCC 3703</name>
    <dbReference type="NCBI Taxonomy" id="454286"/>
    <lineage>
        <taxon>Eukaryota</taxon>
        <taxon>Fungi</taxon>
        <taxon>Dikarya</taxon>
        <taxon>Ascomycota</taxon>
        <taxon>Pezizomycotina</taxon>
        <taxon>Eurotiomycetes</taxon>
        <taxon>Eurotiomycetidae</taxon>
        <taxon>Onygenales</taxon>
        <taxon>Onygenaceae</taxon>
        <taxon>Coccidioides</taxon>
    </lineage>
</organism>
<reference evidence="3" key="1">
    <citation type="journal article" date="2010" name="Genome Res.">
        <title>Population genomic sequencing of Coccidioides fungi reveals recent hybridization and transposon control.</title>
        <authorList>
            <person name="Neafsey D.E."/>
            <person name="Barker B.M."/>
            <person name="Sharpton T.J."/>
            <person name="Stajich J.E."/>
            <person name="Park D.J."/>
            <person name="Whiston E."/>
            <person name="Hung C.-Y."/>
            <person name="McMahan C."/>
            <person name="White J."/>
            <person name="Sykes S."/>
            <person name="Heiman D."/>
            <person name="Young S."/>
            <person name="Zeng Q."/>
            <person name="Abouelleil A."/>
            <person name="Aftuck L."/>
            <person name="Bessette D."/>
            <person name="Brown A."/>
            <person name="FitzGerald M."/>
            <person name="Lui A."/>
            <person name="Macdonald J.P."/>
            <person name="Priest M."/>
            <person name="Orbach M.J."/>
            <person name="Galgiani J.N."/>
            <person name="Kirkland T.N."/>
            <person name="Cole G.T."/>
            <person name="Birren B.W."/>
            <person name="Henn M.R."/>
            <person name="Taylor J.W."/>
            <person name="Rounsley S.D."/>
        </authorList>
    </citation>
    <scope>NUCLEOTIDE SEQUENCE [LARGE SCALE GENOMIC DNA]</scope>
    <source>
        <strain evidence="3">RMSCC 3703</strain>
    </source>
</reference>
<feature type="compositionally biased region" description="Polar residues" evidence="1">
    <location>
        <begin position="13"/>
        <end position="22"/>
    </location>
</feature>
<protein>
    <submittedName>
        <fullName evidence="2">Uncharacterized protein</fullName>
    </submittedName>
</protein>
<dbReference type="EMBL" id="DS268157">
    <property type="protein sequence ID" value="KMU77867.1"/>
    <property type="molecule type" value="Genomic_DNA"/>
</dbReference>
<name>A0A0J8TVG8_COCIT</name>
<proteinExistence type="predicted"/>
<dbReference type="STRING" id="454286.A0A0J8TVG8"/>
<gene>
    <name evidence="2" type="ORF">CISG_06710</name>
</gene>
<dbReference type="AlphaFoldDB" id="A0A0J8TVG8"/>
<feature type="region of interest" description="Disordered" evidence="1">
    <location>
        <begin position="1"/>
        <end position="22"/>
    </location>
</feature>
<evidence type="ECO:0000313" key="3">
    <source>
        <dbReference type="Proteomes" id="UP000054559"/>
    </source>
</evidence>
<accession>A0A0J8TVG8</accession>